<evidence type="ECO:0000256" key="3">
    <source>
        <dbReference type="ARBA" id="ARBA00013244"/>
    </source>
</evidence>
<keyword evidence="4" id="KW-0808">Transferase</keyword>
<evidence type="ECO:0000256" key="1">
    <source>
        <dbReference type="ARBA" id="ARBA00004477"/>
    </source>
</evidence>
<dbReference type="AlphaFoldDB" id="A0AAD8JHJ4"/>
<sequence>MAEHLASIFGTEKDRVNCPFYFMIGHFEDFYEDLFEELSKYGELESLNICDNLADHMLCIAVPCHIFKFWAFIGIMFQVPLVVITKYVHDKFRNSMVGNIIFWCFFSIYGQPMCVLLYYHDVKCTGSAKVLQNRFYISPTTTYQEVPERTKESAGGPWQFVGLMPLFDPPRHDAPGDGVNDAPALKKADIGIVVADATDAARSASDIV</sequence>
<dbReference type="SUPFAM" id="SSF56784">
    <property type="entry name" value="HAD-like"/>
    <property type="match status" value="1"/>
</dbReference>
<keyword evidence="7" id="KW-1133">Transmembrane helix</keyword>
<dbReference type="InterPro" id="IPR012677">
    <property type="entry name" value="Nucleotide-bd_a/b_plait_sf"/>
</dbReference>
<dbReference type="GO" id="GO:0005789">
    <property type="term" value="C:endoplasmic reticulum membrane"/>
    <property type="evidence" value="ECO:0007669"/>
    <property type="project" value="UniProtKB-SubCell"/>
</dbReference>
<evidence type="ECO:0000256" key="6">
    <source>
        <dbReference type="ARBA" id="ARBA00023315"/>
    </source>
</evidence>
<reference evidence="8" key="1">
    <citation type="submission" date="2023-02" db="EMBL/GenBank/DDBJ databases">
        <title>Genome of toxic invasive species Heracleum sosnowskyi carries increased number of genes despite the absence of recent whole-genome duplications.</title>
        <authorList>
            <person name="Schelkunov M."/>
            <person name="Shtratnikova V."/>
            <person name="Makarenko M."/>
            <person name="Klepikova A."/>
            <person name="Omelchenko D."/>
            <person name="Novikova G."/>
            <person name="Obukhova E."/>
            <person name="Bogdanov V."/>
            <person name="Penin A."/>
            <person name="Logacheva M."/>
        </authorList>
    </citation>
    <scope>NUCLEOTIDE SEQUENCE</scope>
    <source>
        <strain evidence="8">Hsosn_3</strain>
        <tissue evidence="8">Leaf</tissue>
    </source>
</reference>
<dbReference type="GO" id="GO:0019432">
    <property type="term" value="P:triglyceride biosynthetic process"/>
    <property type="evidence" value="ECO:0007669"/>
    <property type="project" value="TreeGrafter"/>
</dbReference>
<dbReference type="Gene3D" id="3.30.70.330">
    <property type="match status" value="1"/>
</dbReference>
<dbReference type="PRINTS" id="PR00120">
    <property type="entry name" value="HATPASE"/>
</dbReference>
<keyword evidence="9" id="KW-1185">Reference proteome</keyword>
<dbReference type="InterPro" id="IPR001757">
    <property type="entry name" value="P_typ_ATPase"/>
</dbReference>
<dbReference type="PANTHER" id="PTHR10408">
    <property type="entry name" value="STEROL O-ACYLTRANSFERASE"/>
    <property type="match status" value="1"/>
</dbReference>
<protein>
    <recommendedName>
        <fullName evidence="3">diacylglycerol O-acyltransferase</fullName>
        <ecNumber evidence="3">2.3.1.20</ecNumber>
    </recommendedName>
</protein>
<evidence type="ECO:0000256" key="4">
    <source>
        <dbReference type="ARBA" id="ARBA00022679"/>
    </source>
</evidence>
<dbReference type="GO" id="GO:0005524">
    <property type="term" value="F:ATP binding"/>
    <property type="evidence" value="ECO:0007669"/>
    <property type="project" value="InterPro"/>
</dbReference>
<feature type="transmembrane region" description="Helical" evidence="7">
    <location>
        <begin position="100"/>
        <end position="119"/>
    </location>
</feature>
<dbReference type="Proteomes" id="UP001237642">
    <property type="component" value="Unassembled WGS sequence"/>
</dbReference>
<dbReference type="InterPro" id="IPR014371">
    <property type="entry name" value="Oat_ACAT_DAG_ARE"/>
</dbReference>
<keyword evidence="5" id="KW-0256">Endoplasmic reticulum</keyword>
<evidence type="ECO:0000256" key="7">
    <source>
        <dbReference type="SAM" id="Phobius"/>
    </source>
</evidence>
<gene>
    <name evidence="8" type="ORF">POM88_004265</name>
</gene>
<dbReference type="InterPro" id="IPR036412">
    <property type="entry name" value="HAD-like_sf"/>
</dbReference>
<dbReference type="EMBL" id="JAUIZM010000001">
    <property type="protein sequence ID" value="KAK1404660.1"/>
    <property type="molecule type" value="Genomic_DNA"/>
</dbReference>
<accession>A0AAD8JHJ4</accession>
<evidence type="ECO:0000313" key="9">
    <source>
        <dbReference type="Proteomes" id="UP001237642"/>
    </source>
</evidence>
<keyword evidence="6" id="KW-0012">Acyltransferase</keyword>
<keyword evidence="7" id="KW-0812">Transmembrane</keyword>
<dbReference type="Gene3D" id="3.40.50.1000">
    <property type="entry name" value="HAD superfamily/HAD-like"/>
    <property type="match status" value="1"/>
</dbReference>
<evidence type="ECO:0000256" key="2">
    <source>
        <dbReference type="ARBA" id="ARBA00005189"/>
    </source>
</evidence>
<comment type="pathway">
    <text evidence="2">Lipid metabolism.</text>
</comment>
<dbReference type="PANTHER" id="PTHR10408:SF7">
    <property type="entry name" value="DIACYLGLYCEROL O-ACYLTRANSFERASE 1"/>
    <property type="match status" value="1"/>
</dbReference>
<name>A0AAD8JHJ4_9APIA</name>
<dbReference type="GO" id="GO:0009941">
    <property type="term" value="C:chloroplast envelope"/>
    <property type="evidence" value="ECO:0007669"/>
    <property type="project" value="TreeGrafter"/>
</dbReference>
<dbReference type="InterPro" id="IPR023214">
    <property type="entry name" value="HAD_sf"/>
</dbReference>
<dbReference type="EC" id="2.3.1.20" evidence="3"/>
<feature type="transmembrane region" description="Helical" evidence="7">
    <location>
        <begin position="69"/>
        <end position="88"/>
    </location>
</feature>
<dbReference type="GO" id="GO:0004144">
    <property type="term" value="F:diacylglycerol O-acyltransferase activity"/>
    <property type="evidence" value="ECO:0007669"/>
    <property type="project" value="UniProtKB-EC"/>
</dbReference>
<dbReference type="GO" id="GO:0016887">
    <property type="term" value="F:ATP hydrolysis activity"/>
    <property type="evidence" value="ECO:0007669"/>
    <property type="project" value="InterPro"/>
</dbReference>
<comment type="caution">
    <text evidence="8">The sequence shown here is derived from an EMBL/GenBank/DDBJ whole genome shotgun (WGS) entry which is preliminary data.</text>
</comment>
<comment type="subcellular location">
    <subcellularLocation>
        <location evidence="1">Endoplasmic reticulum membrane</location>
        <topology evidence="1">Multi-pass membrane protein</topology>
    </subcellularLocation>
</comment>
<evidence type="ECO:0000256" key="5">
    <source>
        <dbReference type="ARBA" id="ARBA00022824"/>
    </source>
</evidence>
<evidence type="ECO:0000313" key="8">
    <source>
        <dbReference type="EMBL" id="KAK1404660.1"/>
    </source>
</evidence>
<keyword evidence="7" id="KW-0472">Membrane</keyword>
<organism evidence="8 9">
    <name type="scientific">Heracleum sosnowskyi</name>
    <dbReference type="NCBI Taxonomy" id="360622"/>
    <lineage>
        <taxon>Eukaryota</taxon>
        <taxon>Viridiplantae</taxon>
        <taxon>Streptophyta</taxon>
        <taxon>Embryophyta</taxon>
        <taxon>Tracheophyta</taxon>
        <taxon>Spermatophyta</taxon>
        <taxon>Magnoliopsida</taxon>
        <taxon>eudicotyledons</taxon>
        <taxon>Gunneridae</taxon>
        <taxon>Pentapetalae</taxon>
        <taxon>asterids</taxon>
        <taxon>campanulids</taxon>
        <taxon>Apiales</taxon>
        <taxon>Apiaceae</taxon>
        <taxon>Apioideae</taxon>
        <taxon>apioid superclade</taxon>
        <taxon>Tordylieae</taxon>
        <taxon>Tordyliinae</taxon>
        <taxon>Heracleum</taxon>
    </lineage>
</organism>
<proteinExistence type="predicted"/>
<reference evidence="8" key="2">
    <citation type="submission" date="2023-05" db="EMBL/GenBank/DDBJ databases">
        <authorList>
            <person name="Schelkunov M.I."/>
        </authorList>
    </citation>
    <scope>NUCLEOTIDE SEQUENCE</scope>
    <source>
        <strain evidence="8">Hsosn_3</strain>
        <tissue evidence="8">Leaf</tissue>
    </source>
</reference>